<evidence type="ECO:0000256" key="4">
    <source>
        <dbReference type="SAM" id="SignalP"/>
    </source>
</evidence>
<gene>
    <name evidence="5" type="ORF">HYX28_03625</name>
</gene>
<keyword evidence="1" id="KW-0677">Repeat</keyword>
<dbReference type="InterPro" id="IPR019734">
    <property type="entry name" value="TPR_rpt"/>
</dbReference>
<name>A0A932A811_9BACT</name>
<dbReference type="Gene3D" id="1.25.40.10">
    <property type="entry name" value="Tetratricopeptide repeat domain"/>
    <property type="match status" value="3"/>
</dbReference>
<evidence type="ECO:0000256" key="2">
    <source>
        <dbReference type="ARBA" id="ARBA00022803"/>
    </source>
</evidence>
<accession>A0A932A811</accession>
<feature type="chain" id="PRO_5036674992" evidence="4">
    <location>
        <begin position="21"/>
        <end position="320"/>
    </location>
</feature>
<dbReference type="PROSITE" id="PS50005">
    <property type="entry name" value="TPR"/>
    <property type="match status" value="1"/>
</dbReference>
<protein>
    <submittedName>
        <fullName evidence="5">Tetratricopeptide repeat protein</fullName>
    </submittedName>
</protein>
<dbReference type="AlphaFoldDB" id="A0A932A811"/>
<dbReference type="SUPFAM" id="SSF48452">
    <property type="entry name" value="TPR-like"/>
    <property type="match status" value="2"/>
</dbReference>
<feature type="repeat" description="TPR" evidence="3">
    <location>
        <begin position="52"/>
        <end position="85"/>
    </location>
</feature>
<dbReference type="InterPro" id="IPR051012">
    <property type="entry name" value="CellSynth/LPSAsmb/PSIAsmb"/>
</dbReference>
<dbReference type="EMBL" id="JACPNR010000004">
    <property type="protein sequence ID" value="MBI2677851.1"/>
    <property type="molecule type" value="Genomic_DNA"/>
</dbReference>
<keyword evidence="2 3" id="KW-0802">TPR repeat</keyword>
<sequence length="320" mass="34850">MKKFLFILVMCAGLATGAFGVGAGAKEALKAGRMDEAIRLLRAATQERANDAEAWHLLSKAYLALERWDDAVKAAEKASSLEPNNSDYHLWLGRAYGNKAENSPFWTAWGMAKKVRQEFEKAVAINANNVDARSDLAEFYVEAPSMLGGGKDKAAAEADRLAANDADAAHWVRGYLAEKDKDYGTAEREYLAAVQSSGNQAGRWLDVASFYRRSGQKSKMEAAVNSAIAAEKKSDGTLYEAASILFRAGRNFTLAAKLLRNYLKNPASDEAPAFKAHYLLGEILEKQGDKLGAAAEYQSSVELAHDFQGAQTALKRVRGQ</sequence>
<comment type="caution">
    <text evidence="5">The sequence shown here is derived from an EMBL/GenBank/DDBJ whole genome shotgun (WGS) entry which is preliminary data.</text>
</comment>
<evidence type="ECO:0000313" key="5">
    <source>
        <dbReference type="EMBL" id="MBI2677851.1"/>
    </source>
</evidence>
<dbReference type="SMART" id="SM00028">
    <property type="entry name" value="TPR"/>
    <property type="match status" value="3"/>
</dbReference>
<dbReference type="PANTHER" id="PTHR45586:SF1">
    <property type="entry name" value="LIPOPOLYSACCHARIDE ASSEMBLY PROTEIN B"/>
    <property type="match status" value="1"/>
</dbReference>
<evidence type="ECO:0000256" key="1">
    <source>
        <dbReference type="ARBA" id="ARBA00022737"/>
    </source>
</evidence>
<evidence type="ECO:0000256" key="3">
    <source>
        <dbReference type="PROSITE-ProRule" id="PRU00339"/>
    </source>
</evidence>
<reference evidence="5" key="1">
    <citation type="submission" date="2020-07" db="EMBL/GenBank/DDBJ databases">
        <title>Huge and variable diversity of episymbiotic CPR bacteria and DPANN archaea in groundwater ecosystems.</title>
        <authorList>
            <person name="He C.Y."/>
            <person name="Keren R."/>
            <person name="Whittaker M."/>
            <person name="Farag I.F."/>
            <person name="Doudna J."/>
            <person name="Cate J.H.D."/>
            <person name="Banfield J.F."/>
        </authorList>
    </citation>
    <scope>NUCLEOTIDE SEQUENCE</scope>
    <source>
        <strain evidence="5">NC_groundwater_580_Pr5_B-0.1um_64_19</strain>
    </source>
</reference>
<dbReference type="Pfam" id="PF13432">
    <property type="entry name" value="TPR_16"/>
    <property type="match status" value="1"/>
</dbReference>
<dbReference type="Proteomes" id="UP000779809">
    <property type="component" value="Unassembled WGS sequence"/>
</dbReference>
<dbReference type="PANTHER" id="PTHR45586">
    <property type="entry name" value="TPR REPEAT-CONTAINING PROTEIN PA4667"/>
    <property type="match status" value="1"/>
</dbReference>
<dbReference type="InterPro" id="IPR011990">
    <property type="entry name" value="TPR-like_helical_dom_sf"/>
</dbReference>
<feature type="signal peptide" evidence="4">
    <location>
        <begin position="1"/>
        <end position="20"/>
    </location>
</feature>
<evidence type="ECO:0000313" key="6">
    <source>
        <dbReference type="Proteomes" id="UP000779809"/>
    </source>
</evidence>
<keyword evidence="4" id="KW-0732">Signal</keyword>
<proteinExistence type="predicted"/>
<organism evidence="5 6">
    <name type="scientific">Candidatus Korobacter versatilis</name>
    <dbReference type="NCBI Taxonomy" id="658062"/>
    <lineage>
        <taxon>Bacteria</taxon>
        <taxon>Pseudomonadati</taxon>
        <taxon>Acidobacteriota</taxon>
        <taxon>Terriglobia</taxon>
        <taxon>Terriglobales</taxon>
        <taxon>Candidatus Korobacteraceae</taxon>
        <taxon>Candidatus Korobacter</taxon>
    </lineage>
</organism>
<dbReference type="Pfam" id="PF14559">
    <property type="entry name" value="TPR_19"/>
    <property type="match status" value="1"/>
</dbReference>